<evidence type="ECO:0000313" key="3">
    <source>
        <dbReference type="Proteomes" id="UP000432464"/>
    </source>
</evidence>
<feature type="signal peptide" evidence="1">
    <location>
        <begin position="1"/>
        <end position="17"/>
    </location>
</feature>
<reference evidence="2 3" key="1">
    <citation type="submission" date="2019-11" db="EMBL/GenBank/DDBJ databases">
        <title>Nocardia sp. nov. CT2-14 isolated from soil.</title>
        <authorList>
            <person name="Kanchanasin P."/>
            <person name="Tanasupawat S."/>
            <person name="Yuki M."/>
            <person name="Kudo T."/>
        </authorList>
    </citation>
    <scope>NUCLEOTIDE SEQUENCE [LARGE SCALE GENOMIC DNA]</scope>
    <source>
        <strain evidence="2 3">CT2-14</strain>
    </source>
</reference>
<keyword evidence="3" id="KW-1185">Reference proteome</keyword>
<dbReference type="Proteomes" id="UP000432464">
    <property type="component" value="Unassembled WGS sequence"/>
</dbReference>
<gene>
    <name evidence="2" type="ORF">GLP40_18685</name>
</gene>
<evidence type="ECO:0008006" key="4">
    <source>
        <dbReference type="Google" id="ProtNLM"/>
    </source>
</evidence>
<dbReference type="EMBL" id="WMBB01000008">
    <property type="protein sequence ID" value="MTE14786.1"/>
    <property type="molecule type" value="Genomic_DNA"/>
</dbReference>
<name>A0A6I3L2N7_9NOCA</name>
<accession>A0A6I3L2N7</accession>
<evidence type="ECO:0000313" key="2">
    <source>
        <dbReference type="EMBL" id="MTE14786.1"/>
    </source>
</evidence>
<organism evidence="2 3">
    <name type="scientific">Nocardia aurantiaca</name>
    <dbReference type="NCBI Taxonomy" id="2675850"/>
    <lineage>
        <taxon>Bacteria</taxon>
        <taxon>Bacillati</taxon>
        <taxon>Actinomycetota</taxon>
        <taxon>Actinomycetes</taxon>
        <taxon>Mycobacteriales</taxon>
        <taxon>Nocardiaceae</taxon>
        <taxon>Nocardia</taxon>
    </lineage>
</organism>
<proteinExistence type="predicted"/>
<evidence type="ECO:0000256" key="1">
    <source>
        <dbReference type="SAM" id="SignalP"/>
    </source>
</evidence>
<dbReference type="PROSITE" id="PS51257">
    <property type="entry name" value="PROKAR_LIPOPROTEIN"/>
    <property type="match status" value="1"/>
</dbReference>
<sequence length="110" mass="11334">MRISLLAAALVALPLLAACGSSSDKPADISQADVSKALQDGGLKDAKLADCAAKIYVDQGISQSGLRLMIKNDAKTAAATDPESLGMSKDDADKARAATNKIVTDCLKQE</sequence>
<dbReference type="AlphaFoldDB" id="A0A6I3L2N7"/>
<feature type="chain" id="PRO_5038523902" description="DUF732 domain-containing protein" evidence="1">
    <location>
        <begin position="18"/>
        <end position="110"/>
    </location>
</feature>
<comment type="caution">
    <text evidence="2">The sequence shown here is derived from an EMBL/GenBank/DDBJ whole genome shotgun (WGS) entry which is preliminary data.</text>
</comment>
<keyword evidence="1" id="KW-0732">Signal</keyword>
<protein>
    <recommendedName>
        <fullName evidence="4">DUF732 domain-containing protein</fullName>
    </recommendedName>
</protein>